<dbReference type="GeneID" id="71565924"/>
<dbReference type="PANTHER" id="PTHR43414">
    <property type="entry name" value="MULTIDRUG RESISTANCE PROTEIN MDTG"/>
    <property type="match status" value="1"/>
</dbReference>
<dbReference type="InterPro" id="IPR036259">
    <property type="entry name" value="MFS_trans_sf"/>
</dbReference>
<reference evidence="7" key="1">
    <citation type="submission" date="2019-07" db="EMBL/GenBank/DDBJ databases">
        <title>Whole genome shotgun sequence of Lactobacillus kefiri NBRC 15888.</title>
        <authorList>
            <person name="Hosoyama A."/>
            <person name="Uohara A."/>
            <person name="Ohji S."/>
            <person name="Ichikawa N."/>
        </authorList>
    </citation>
    <scope>NUCLEOTIDE SEQUENCE [LARGE SCALE GENOMIC DNA]</scope>
    <source>
        <strain evidence="7">NBRC 15888</strain>
    </source>
</reference>
<evidence type="ECO:0000256" key="1">
    <source>
        <dbReference type="ARBA" id="ARBA00004651"/>
    </source>
</evidence>
<dbReference type="STRING" id="1423764.FC95_GL001981"/>
<keyword evidence="6" id="KW-0472">Membrane</keyword>
<organism evidence="7 8">
    <name type="scientific">Lentilactobacillus kefiri</name>
    <name type="common">Lactobacillus kefiri</name>
    <dbReference type="NCBI Taxonomy" id="33962"/>
    <lineage>
        <taxon>Bacteria</taxon>
        <taxon>Bacillati</taxon>
        <taxon>Bacillota</taxon>
        <taxon>Bacilli</taxon>
        <taxon>Lactobacillales</taxon>
        <taxon>Lactobacillaceae</taxon>
        <taxon>Lentilactobacillus</taxon>
    </lineage>
</organism>
<dbReference type="InterPro" id="IPR011701">
    <property type="entry name" value="MFS"/>
</dbReference>
<dbReference type="Proteomes" id="UP000321893">
    <property type="component" value="Unassembled WGS sequence"/>
</dbReference>
<keyword evidence="4" id="KW-0812">Transmembrane</keyword>
<evidence type="ECO:0000256" key="4">
    <source>
        <dbReference type="ARBA" id="ARBA00022692"/>
    </source>
</evidence>
<proteinExistence type="predicted"/>
<dbReference type="CDD" id="cd17391">
    <property type="entry name" value="MFS_MdtG_MDR_like"/>
    <property type="match status" value="1"/>
</dbReference>
<dbReference type="OrthoDB" id="65739at2"/>
<evidence type="ECO:0000256" key="2">
    <source>
        <dbReference type="ARBA" id="ARBA00022448"/>
    </source>
</evidence>
<keyword evidence="3" id="KW-1003">Cell membrane</keyword>
<comment type="subcellular location">
    <subcellularLocation>
        <location evidence="1">Cell membrane</location>
        <topology evidence="1">Multi-pass membrane protein</topology>
    </subcellularLocation>
</comment>
<keyword evidence="2" id="KW-0813">Transport</keyword>
<name>A0A511DVT3_LENKE</name>
<dbReference type="PROSITE" id="PS50850">
    <property type="entry name" value="MFS"/>
    <property type="match status" value="1"/>
</dbReference>
<dbReference type="Pfam" id="PF07690">
    <property type="entry name" value="MFS_1"/>
    <property type="match status" value="1"/>
</dbReference>
<accession>A0A511DVT3</accession>
<dbReference type="PANTHER" id="PTHR43414:SF6">
    <property type="entry name" value="MULTIDRUG RESISTANCE PROTEIN MDTG"/>
    <property type="match status" value="1"/>
</dbReference>
<evidence type="ECO:0000256" key="6">
    <source>
        <dbReference type="ARBA" id="ARBA00023136"/>
    </source>
</evidence>
<evidence type="ECO:0000313" key="7">
    <source>
        <dbReference type="EMBL" id="GEL28367.1"/>
    </source>
</evidence>
<dbReference type="PRINTS" id="PR01035">
    <property type="entry name" value="TCRTETA"/>
</dbReference>
<dbReference type="SUPFAM" id="SSF103473">
    <property type="entry name" value="MFS general substrate transporter"/>
    <property type="match status" value="1"/>
</dbReference>
<evidence type="ECO:0000256" key="3">
    <source>
        <dbReference type="ARBA" id="ARBA00022475"/>
    </source>
</evidence>
<dbReference type="InterPro" id="IPR001958">
    <property type="entry name" value="Tet-R_TetA/multi-R_MdtG-like"/>
</dbReference>
<dbReference type="GO" id="GO:0005886">
    <property type="term" value="C:plasma membrane"/>
    <property type="evidence" value="ECO:0007669"/>
    <property type="project" value="UniProtKB-SubCell"/>
</dbReference>
<comment type="caution">
    <text evidence="7">The sequence shown here is derived from an EMBL/GenBank/DDBJ whole genome shotgun (WGS) entry which is preliminary data.</text>
</comment>
<dbReference type="EMBL" id="BJVK01000012">
    <property type="protein sequence ID" value="GEL28367.1"/>
    <property type="molecule type" value="Genomic_DNA"/>
</dbReference>
<evidence type="ECO:0000313" key="8">
    <source>
        <dbReference type="Proteomes" id="UP000321893"/>
    </source>
</evidence>
<dbReference type="InterPro" id="IPR020846">
    <property type="entry name" value="MFS_dom"/>
</dbReference>
<dbReference type="Gene3D" id="1.20.1250.20">
    <property type="entry name" value="MFS general substrate transporter like domains"/>
    <property type="match status" value="2"/>
</dbReference>
<gene>
    <name evidence="7" type="ORF">LKE01_11870</name>
</gene>
<dbReference type="AlphaFoldDB" id="A0A511DVT3"/>
<dbReference type="GO" id="GO:0022857">
    <property type="term" value="F:transmembrane transporter activity"/>
    <property type="evidence" value="ECO:0007669"/>
    <property type="project" value="InterPro"/>
</dbReference>
<sequence length="411" mass="44017">MAAKQVGPNSWRRNLAVLWFGTFMAGIGFSEVMPFLSLYVDSLGHFTHNELSVYSGLAFAASYFVTAIASPLWGKLADRTGRKLMLVRASAGMAIVFILMGLVTNVWQLIGLRLLQGVFSGYISNANALIATQVPKRRSGQALGTLVTGNVSGALLGPLLGGTLASFFSYRVTFFITGALFMGVFLVTAFMVHEDFKPVAKSKMLDTKGVIGELGSAKLVFGMFVTTMIIQAANNSIVPILALYVRQIMDNSPATTFYSGIVAAVPGIATLAAAPMLGRLGDRIGADRVLMVGFVLAIAVYIPMAFVNNVWELIGLRFLIGVANASMLPAVQSILAKNTPPQVTGRVFSWNQSFQAMGNVAGPMIGSVVATSFDYAGVFISTAVLVVINLSLVFNNTKEMRRARKQANRNL</sequence>
<dbReference type="RefSeq" id="WP_056982696.1">
    <property type="nucleotide sequence ID" value="NZ_BJVK01000012.1"/>
</dbReference>
<protein>
    <submittedName>
        <fullName evidence="7">MFS transporter</fullName>
    </submittedName>
</protein>
<keyword evidence="5" id="KW-1133">Transmembrane helix</keyword>
<evidence type="ECO:0000256" key="5">
    <source>
        <dbReference type="ARBA" id="ARBA00022989"/>
    </source>
</evidence>
<keyword evidence="8" id="KW-1185">Reference proteome</keyword>